<gene>
    <name evidence="3" type="ORF">OLEA9_A071135</name>
</gene>
<organism evidence="3 4">
    <name type="scientific">Olea europaea subsp. europaea</name>
    <dbReference type="NCBI Taxonomy" id="158383"/>
    <lineage>
        <taxon>Eukaryota</taxon>
        <taxon>Viridiplantae</taxon>
        <taxon>Streptophyta</taxon>
        <taxon>Embryophyta</taxon>
        <taxon>Tracheophyta</taxon>
        <taxon>Spermatophyta</taxon>
        <taxon>Magnoliopsida</taxon>
        <taxon>eudicotyledons</taxon>
        <taxon>Gunneridae</taxon>
        <taxon>Pentapetalae</taxon>
        <taxon>asterids</taxon>
        <taxon>lamiids</taxon>
        <taxon>Lamiales</taxon>
        <taxon>Oleaceae</taxon>
        <taxon>Oleeae</taxon>
        <taxon>Olea</taxon>
    </lineage>
</organism>
<evidence type="ECO:0000313" key="4">
    <source>
        <dbReference type="Proteomes" id="UP000594638"/>
    </source>
</evidence>
<evidence type="ECO:0000256" key="1">
    <source>
        <dbReference type="SAM" id="MobiDB-lite"/>
    </source>
</evidence>
<feature type="compositionally biased region" description="Basic and acidic residues" evidence="1">
    <location>
        <begin position="314"/>
        <end position="324"/>
    </location>
</feature>
<sequence length="535" mass="58616">MTNIPTTLAIVIVSQVQAMPVACQPQISQVVVQQPLEHGSQPQSPTGGATQVQTGTITPHLGPTVSIAQQNMASQPWLVQYQQPQFQQVYQGSEQQIFANSGQPYIQNGQNQPLYSGQVHQPYQSYQHQLYYAGMQRATAQAIPSYPGYASPNLNQQLPFVATLELPNLHRLTNDPISYAPWWPGIPHKLPSDIPKFNGNPGEDPSNHVMNFHLWFSSNTLNDDSIRLRLFQRTLTDVAKGGVVTEEQVIARAQYLDLVYTQSGTLYDKIPDAPRPEFSIPPPPKSNIDSHAGDGVIGTENAKSIKASSKKARKNSDQNAKEEILASEVNSVSADKAKETNQPGSKKKQNKGKKKKQGESSPGKNSSNPHGKGKPNYPCQVCDEEDHQIGNCPYKAEIKRFFKSPKNPAMLTDPFPNPGQNLVDSGNASPSQVLMLPISKQQNDALISTRNKDYGNPQLLNGKERDQLSSSTTTSAEVVPPIFTGSIPMIHGSNHSLQNIGVIFLKDPTLMGTFALPPSSNLAEMATVEYETFYV</sequence>
<dbReference type="Proteomes" id="UP000594638">
    <property type="component" value="Unassembled WGS sequence"/>
</dbReference>
<proteinExistence type="predicted"/>
<keyword evidence="2" id="KW-0732">Signal</keyword>
<protein>
    <submittedName>
        <fullName evidence="3">Uncharacterized protein</fullName>
    </submittedName>
</protein>
<feature type="compositionally biased region" description="Polar residues" evidence="1">
    <location>
        <begin position="418"/>
        <end position="428"/>
    </location>
</feature>
<keyword evidence="4" id="KW-1185">Reference proteome</keyword>
<feature type="region of interest" description="Disordered" evidence="1">
    <location>
        <begin position="409"/>
        <end position="428"/>
    </location>
</feature>
<evidence type="ECO:0000256" key="2">
    <source>
        <dbReference type="SAM" id="SignalP"/>
    </source>
</evidence>
<dbReference type="EMBL" id="CACTIH010009845">
    <property type="protein sequence ID" value="CAA3033107.1"/>
    <property type="molecule type" value="Genomic_DNA"/>
</dbReference>
<name>A0A8S0VP96_OLEEU</name>
<feature type="chain" id="PRO_5035871117" evidence="2">
    <location>
        <begin position="19"/>
        <end position="535"/>
    </location>
</feature>
<dbReference type="AlphaFoldDB" id="A0A8S0VP96"/>
<feature type="compositionally biased region" description="Polar residues" evidence="1">
    <location>
        <begin position="40"/>
        <end position="56"/>
    </location>
</feature>
<dbReference type="OrthoDB" id="1257570at2759"/>
<accession>A0A8S0VP96</accession>
<comment type="caution">
    <text evidence="3">The sequence shown here is derived from an EMBL/GenBank/DDBJ whole genome shotgun (WGS) entry which is preliminary data.</text>
</comment>
<feature type="signal peptide" evidence="2">
    <location>
        <begin position="1"/>
        <end position="18"/>
    </location>
</feature>
<feature type="compositionally biased region" description="Basic residues" evidence="1">
    <location>
        <begin position="345"/>
        <end position="356"/>
    </location>
</feature>
<feature type="region of interest" description="Disordered" evidence="1">
    <location>
        <begin position="36"/>
        <end position="56"/>
    </location>
</feature>
<evidence type="ECO:0000313" key="3">
    <source>
        <dbReference type="EMBL" id="CAA3033107.1"/>
    </source>
</evidence>
<reference evidence="3 4" key="1">
    <citation type="submission" date="2019-12" db="EMBL/GenBank/DDBJ databases">
        <authorList>
            <person name="Alioto T."/>
            <person name="Alioto T."/>
            <person name="Gomez Garrido J."/>
        </authorList>
    </citation>
    <scope>NUCLEOTIDE SEQUENCE [LARGE SCALE GENOMIC DNA]</scope>
</reference>
<dbReference type="Gramene" id="OE9A071135T1">
    <property type="protein sequence ID" value="OE9A071135C1"/>
    <property type="gene ID" value="OE9A071135"/>
</dbReference>
<feature type="region of interest" description="Disordered" evidence="1">
    <location>
        <begin position="270"/>
        <end position="379"/>
    </location>
</feature>